<feature type="chain" id="PRO_5016935456" evidence="2">
    <location>
        <begin position="36"/>
        <end position="1001"/>
    </location>
</feature>
<feature type="signal peptide" evidence="2">
    <location>
        <begin position="1"/>
        <end position="35"/>
    </location>
</feature>
<sequence length="1001" mass="107216">MKKECTPYQKFVELSSRKWSVTLLLAFVVSMQAQTAVYADKAIENLKKNLNSPVLSHTLLEGERVVSFTLINADTDQPIQTIANGATLNLATLPTKNLNIQANTEPTMVGSVVFNLSGKQVYNKTETGAPYSLFGDILGDYKPWVPATGSYQLKCTPYSGASGSGAVGAALTISFNVVNQSTTTSLVSNIRSYTGNSYSQSKLVVGVTFYTDRDYQITSVPASLNNQVFIKTPNDDKYNTASPAVSFSVNQSVTVYVAYDPLATQLPNWMNGWQKTGERIGINDPRISYLELYSKTYVAGTVSLGGNFASPAIGSKNTYVVVVKPGSTANTHPYVTAVRPEDGATNVSLDKSISVDLMYPGGTSIDGSTVNTSTVKLYSVSSTGTKTQISGTAVNSTAAGDAITLSASLRPNTNYEFQITSAVKDDNGNTMIPFTSRFKTTGTTPVSTGDLSGVSFTEKTLIDNTFGSDGFTSLVVGPDHRLYATTSGGKIERWDIRSDGTITNRVTIAPFGTSRRLLIGLQFAPNATSSSLVAWISHSSPVFTNAPDWSGKISRINLNNPSAPQVTDYVVNLPRSYKDHSTNSLKFGPDGALYFPQGSNSAMGAADGAWGYRPERLLNGAILRLDITKAQQQGLPVNVKTQDGGNYNPYASNAPLTIYASGVRNAYDLVWHSNGELYVPTNGSAAGGNTPALPYGTKWSNGQTYTGPTVAALKDVRDTQSDYLFRVVKGGYYGHPNPLRNEYILFGGNPTSGTDPGEVVWTENGVQQGYKVGTPSEPNYRGFIYDFGLNISANGAIEYKSNAFNGKLRGKMMVCRFSGGDDIIILAPDATNKSKITATEGIKVPGLRRPFANPLDVIEDVKTGNLYVSEYYDGNGDGKPRITLLKADVPATNSTIAQRTSVSSIVEEPEEIVSGLKVSVYPNPNPGDNLHVAVQNFAPQEPVTLSLIDVVGTVVHTTAVQTNELGNANADVNLNQKMLRGIYFLKATGATGSTQTKLIIE</sequence>
<keyword evidence="1 2" id="KW-0732">Signal</keyword>
<proteinExistence type="predicted"/>
<evidence type="ECO:0000313" key="5">
    <source>
        <dbReference type="EMBL" id="RDC61745.1"/>
    </source>
</evidence>
<dbReference type="NCBIfam" id="TIGR04183">
    <property type="entry name" value="Por_Secre_tail"/>
    <property type="match status" value="1"/>
</dbReference>
<comment type="caution">
    <text evidence="5">The sequence shown here is derived from an EMBL/GenBank/DDBJ whole genome shotgun (WGS) entry which is preliminary data.</text>
</comment>
<evidence type="ECO:0000259" key="4">
    <source>
        <dbReference type="Pfam" id="PF18962"/>
    </source>
</evidence>
<keyword evidence="6" id="KW-1185">Reference proteome</keyword>
<evidence type="ECO:0000313" key="6">
    <source>
        <dbReference type="Proteomes" id="UP000253919"/>
    </source>
</evidence>
<dbReference type="EMBL" id="QASA01000001">
    <property type="protein sequence ID" value="RDC61745.1"/>
    <property type="molecule type" value="Genomic_DNA"/>
</dbReference>
<accession>A0A369QDV8</accession>
<dbReference type="InterPro" id="IPR011041">
    <property type="entry name" value="Quinoprot_gluc/sorb_DH_b-prop"/>
</dbReference>
<evidence type="ECO:0000256" key="2">
    <source>
        <dbReference type="SAM" id="SignalP"/>
    </source>
</evidence>
<dbReference type="Pfam" id="PF13205">
    <property type="entry name" value="Big_5"/>
    <property type="match status" value="1"/>
</dbReference>
<dbReference type="InterPro" id="IPR032812">
    <property type="entry name" value="SbsA_Ig"/>
</dbReference>
<organism evidence="5 6">
    <name type="scientific">Adhaeribacter pallidiroseus</name>
    <dbReference type="NCBI Taxonomy" id="2072847"/>
    <lineage>
        <taxon>Bacteria</taxon>
        <taxon>Pseudomonadati</taxon>
        <taxon>Bacteroidota</taxon>
        <taxon>Cytophagia</taxon>
        <taxon>Cytophagales</taxon>
        <taxon>Hymenobacteraceae</taxon>
        <taxon>Adhaeribacter</taxon>
    </lineage>
</organism>
<gene>
    <name evidence="5" type="ORF">AHMF7616_00327</name>
</gene>
<dbReference type="AlphaFoldDB" id="A0A369QDV8"/>
<evidence type="ECO:0000256" key="1">
    <source>
        <dbReference type="ARBA" id="ARBA00022729"/>
    </source>
</evidence>
<feature type="domain" description="Secretion system C-terminal sorting" evidence="4">
    <location>
        <begin position="920"/>
        <end position="1000"/>
    </location>
</feature>
<dbReference type="Pfam" id="PF18962">
    <property type="entry name" value="Por_Secre_tail"/>
    <property type="match status" value="1"/>
</dbReference>
<dbReference type="PANTHER" id="PTHR19328:SF75">
    <property type="entry name" value="ALDOSE SUGAR DEHYDROGENASE YLII"/>
    <property type="match status" value="1"/>
</dbReference>
<feature type="domain" description="SbsA Ig-like" evidence="3">
    <location>
        <begin position="330"/>
        <end position="440"/>
    </location>
</feature>
<protein>
    <submittedName>
        <fullName evidence="5">Uncharacterized protein</fullName>
    </submittedName>
</protein>
<evidence type="ECO:0000259" key="3">
    <source>
        <dbReference type="Pfam" id="PF13205"/>
    </source>
</evidence>
<reference evidence="5 6" key="1">
    <citation type="submission" date="2018-04" db="EMBL/GenBank/DDBJ databases">
        <title>Adhaeribacter sp. HMF7616 genome sequencing and assembly.</title>
        <authorList>
            <person name="Kang H."/>
            <person name="Kang J."/>
            <person name="Cha I."/>
            <person name="Kim H."/>
            <person name="Joh K."/>
        </authorList>
    </citation>
    <scope>NUCLEOTIDE SEQUENCE [LARGE SCALE GENOMIC DNA]</scope>
    <source>
        <strain evidence="5 6">HMF7616</strain>
    </source>
</reference>
<dbReference type="RefSeq" id="WP_115371296.1">
    <property type="nucleotide sequence ID" value="NZ_QASA01000001.1"/>
</dbReference>
<dbReference type="InterPro" id="IPR026444">
    <property type="entry name" value="Secre_tail"/>
</dbReference>
<name>A0A369QDV8_9BACT</name>
<dbReference type="Gene3D" id="2.120.10.30">
    <property type="entry name" value="TolB, C-terminal domain"/>
    <property type="match status" value="1"/>
</dbReference>
<dbReference type="OrthoDB" id="652886at2"/>
<dbReference type="SUPFAM" id="SSF50952">
    <property type="entry name" value="Soluble quinoprotein glucose dehydrogenase"/>
    <property type="match status" value="1"/>
</dbReference>
<dbReference type="PANTHER" id="PTHR19328">
    <property type="entry name" value="HEDGEHOG-INTERACTING PROTEIN"/>
    <property type="match status" value="1"/>
</dbReference>
<dbReference type="InterPro" id="IPR011042">
    <property type="entry name" value="6-blade_b-propeller_TolB-like"/>
</dbReference>
<dbReference type="Proteomes" id="UP000253919">
    <property type="component" value="Unassembled WGS sequence"/>
</dbReference>